<keyword evidence="1" id="KW-0812">Transmembrane</keyword>
<dbReference type="RefSeq" id="WP_139000898.1">
    <property type="nucleotide sequence ID" value="NZ_BAABAV010000001.1"/>
</dbReference>
<organism evidence="2 3">
    <name type="scientific">Hyunsoonleella aestuarii</name>
    <dbReference type="NCBI Taxonomy" id="912802"/>
    <lineage>
        <taxon>Bacteria</taxon>
        <taxon>Pseudomonadati</taxon>
        <taxon>Bacteroidota</taxon>
        <taxon>Flavobacteriia</taxon>
        <taxon>Flavobacteriales</taxon>
        <taxon>Flavobacteriaceae</taxon>
    </lineage>
</organism>
<evidence type="ECO:0008006" key="4">
    <source>
        <dbReference type="Google" id="ProtNLM"/>
    </source>
</evidence>
<reference evidence="3" key="1">
    <citation type="journal article" date="2019" name="Int. J. Syst. Evol. Microbiol.">
        <title>The Global Catalogue of Microorganisms (GCM) 10K type strain sequencing project: providing services to taxonomists for standard genome sequencing and annotation.</title>
        <authorList>
            <consortium name="The Broad Institute Genomics Platform"/>
            <consortium name="The Broad Institute Genome Sequencing Center for Infectious Disease"/>
            <person name="Wu L."/>
            <person name="Ma J."/>
        </authorList>
    </citation>
    <scope>NUCLEOTIDE SEQUENCE [LARGE SCALE GENOMIC DNA]</scope>
    <source>
        <strain evidence="3">JCM 17452</strain>
    </source>
</reference>
<feature type="transmembrane region" description="Helical" evidence="1">
    <location>
        <begin position="93"/>
        <end position="114"/>
    </location>
</feature>
<dbReference type="EMBL" id="BAABAV010000001">
    <property type="protein sequence ID" value="GAA4269198.1"/>
    <property type="molecule type" value="Genomic_DNA"/>
</dbReference>
<keyword evidence="1" id="KW-0472">Membrane</keyword>
<dbReference type="Proteomes" id="UP001500027">
    <property type="component" value="Unassembled WGS sequence"/>
</dbReference>
<accession>A0ABP8EAD8</accession>
<protein>
    <recommendedName>
        <fullName evidence="4">YgiT-type zinc finger protein</fullName>
    </recommendedName>
</protein>
<sequence>MSERLVNIKEVGLKNNCPECYSTDGLHLTFKQKIVENKYYKSITKEVIHELTCKTCDSTIYPVQWNDAIERVFEYQKRAFVPKKASTYLKRSSWIVGGVITLAISIIVFLILYAEL</sequence>
<comment type="caution">
    <text evidence="2">The sequence shown here is derived from an EMBL/GenBank/DDBJ whole genome shotgun (WGS) entry which is preliminary data.</text>
</comment>
<keyword evidence="3" id="KW-1185">Reference proteome</keyword>
<evidence type="ECO:0000313" key="3">
    <source>
        <dbReference type="Proteomes" id="UP001500027"/>
    </source>
</evidence>
<evidence type="ECO:0000313" key="2">
    <source>
        <dbReference type="EMBL" id="GAA4269198.1"/>
    </source>
</evidence>
<gene>
    <name evidence="2" type="ORF">GCM10022257_12990</name>
</gene>
<keyword evidence="1" id="KW-1133">Transmembrane helix</keyword>
<proteinExistence type="predicted"/>
<evidence type="ECO:0000256" key="1">
    <source>
        <dbReference type="SAM" id="Phobius"/>
    </source>
</evidence>
<name>A0ABP8EAD8_9FLAO</name>